<feature type="domain" description="Retrotransposon gag" evidence="2">
    <location>
        <begin position="231"/>
        <end position="293"/>
    </location>
</feature>
<dbReference type="AlphaFoldDB" id="F8P199"/>
<feature type="compositionally biased region" description="Basic and acidic residues" evidence="1">
    <location>
        <begin position="355"/>
        <end position="370"/>
    </location>
</feature>
<sequence>MPFVEEPRSIWSFLDPTPKPKQKTPEPHLYSPHNKSYPTTPQSTNMSFEAWRETNPEILPPSTPGMGMHELGEALPPTPQRERSPSPELRRMQNLEMMVRMAITATIQDNNAEWERRFLQRDAEVAGLQRRLTMQLQQQQQQQMGRPTEHKASYRKTALAKPEPYEGNKKKFRNFFESLQLHFGANPEYFWIEVNKINFSLSYMTSGEAAALRTEWVERKMLADERTDIEEMEQLESWAHFESMLKDHFQDAFEEERSKYKIMYLKQGTLTAQEYFVKFKATRQRAGYNVKGNEQFLITLIRNNINAPLIKQIIYSGNIPKTYTEWKMRIITNDQLCGSSGSGNRGPNGWYRGEGTSEKKAETMEDKKDGTGTTYSGAGQRMEVDKAKYRAEGSCKAKVQPSSYVRRNNERRAGRTAPGFLKRPAVTPRQTEPKNIANVNRYASLSVDNLDACNTDENEIALFKNAQNLKQKEQSKEESLKGKWAEEIPKTETTKVQNEATQLGSASDTDTLTRSEEVRHTFDKNLEAARKVPKGDRTMKSAAKKETTELQKAVTQLGSTNNTDTSISSKEVRHTSDKNLEKKVPWTAAWIAERLRDQKEERSIGILNSWTHKKQGKEVTAELIKELNALPIHKTVLALEELRKPKQFIRGAQENQMNITCRLTNLGTHQSTTIDALLDSGCTGSCIHSRFVEEQGYKRQRIPRPIPVYNADGTLNGTEASKNL</sequence>
<feature type="region of interest" description="Disordered" evidence="1">
    <location>
        <begin position="69"/>
        <end position="88"/>
    </location>
</feature>
<accession>F8P199</accession>
<feature type="compositionally biased region" description="Polar residues" evidence="1">
    <location>
        <begin position="33"/>
        <end position="45"/>
    </location>
</feature>
<dbReference type="Pfam" id="PF03732">
    <property type="entry name" value="Retrotrans_gag"/>
    <property type="match status" value="1"/>
</dbReference>
<dbReference type="GeneID" id="18815238"/>
<name>F8P199_SERL9</name>
<dbReference type="HOGENOM" id="CLU_023196_0_1_1"/>
<proteinExistence type="predicted"/>
<dbReference type="InterPro" id="IPR005162">
    <property type="entry name" value="Retrotrans_gag_dom"/>
</dbReference>
<protein>
    <recommendedName>
        <fullName evidence="2">Retrotransposon gag domain-containing protein</fullName>
    </recommendedName>
</protein>
<dbReference type="EMBL" id="GL945436">
    <property type="protein sequence ID" value="EGO22930.1"/>
    <property type="molecule type" value="Genomic_DNA"/>
</dbReference>
<feature type="compositionally biased region" description="Polar residues" evidence="1">
    <location>
        <begin position="494"/>
        <end position="510"/>
    </location>
</feature>
<evidence type="ECO:0000313" key="3">
    <source>
        <dbReference type="EMBL" id="EGO22930.1"/>
    </source>
</evidence>
<feature type="region of interest" description="Disordered" evidence="1">
    <location>
        <begin position="1"/>
        <end position="45"/>
    </location>
</feature>
<dbReference type="Proteomes" id="UP000008064">
    <property type="component" value="Unassembled WGS sequence"/>
</dbReference>
<feature type="region of interest" description="Disordered" evidence="1">
    <location>
        <begin position="409"/>
        <end position="434"/>
    </location>
</feature>
<organism>
    <name type="scientific">Serpula lacrymans var. lacrymans (strain S7.9)</name>
    <name type="common">Dry rot fungus</name>
    <dbReference type="NCBI Taxonomy" id="578457"/>
    <lineage>
        <taxon>Eukaryota</taxon>
        <taxon>Fungi</taxon>
        <taxon>Dikarya</taxon>
        <taxon>Basidiomycota</taxon>
        <taxon>Agaricomycotina</taxon>
        <taxon>Agaricomycetes</taxon>
        <taxon>Agaricomycetidae</taxon>
        <taxon>Boletales</taxon>
        <taxon>Coniophorineae</taxon>
        <taxon>Serpulaceae</taxon>
        <taxon>Serpula</taxon>
    </lineage>
</organism>
<dbReference type="OrthoDB" id="3257486at2759"/>
<evidence type="ECO:0000259" key="2">
    <source>
        <dbReference type="Pfam" id="PF03732"/>
    </source>
</evidence>
<feature type="region of interest" description="Disordered" evidence="1">
    <location>
        <begin position="339"/>
        <end position="378"/>
    </location>
</feature>
<dbReference type="RefSeq" id="XP_007320170.1">
    <property type="nucleotide sequence ID" value="XM_007320108.1"/>
</dbReference>
<feature type="region of interest" description="Disordered" evidence="1">
    <location>
        <begin position="492"/>
        <end position="515"/>
    </location>
</feature>
<gene>
    <name evidence="3" type="ORF">SERLADRAFT_439703</name>
</gene>
<dbReference type="KEGG" id="sla:SERLADRAFT_439703"/>
<dbReference type="CDD" id="cd00303">
    <property type="entry name" value="retropepsin_like"/>
    <property type="match status" value="1"/>
</dbReference>
<reference evidence="3" key="1">
    <citation type="submission" date="2011-04" db="EMBL/GenBank/DDBJ databases">
        <title>Evolution of plant cell wall degrading machinery underlies the functional diversity of forest fungi.</title>
        <authorList>
            <consortium name="US DOE Joint Genome Institute (JGI-PGF)"/>
            <person name="Eastwood D.C."/>
            <person name="Floudas D."/>
            <person name="Binder M."/>
            <person name="Majcherczyk A."/>
            <person name="Schneider P."/>
            <person name="Aerts A."/>
            <person name="Asiegbu F.O."/>
            <person name="Baker S.E."/>
            <person name="Barry K."/>
            <person name="Bendiksby M."/>
            <person name="Blumentritt M."/>
            <person name="Coutinho P.M."/>
            <person name="Cullen D."/>
            <person name="Cullen D."/>
            <person name="Gathman A."/>
            <person name="Goodell B."/>
            <person name="Henrissat B."/>
            <person name="Ihrmark K."/>
            <person name="Kauserud H."/>
            <person name="Kohler A."/>
            <person name="LaButti K."/>
            <person name="Lapidus A."/>
            <person name="Lavin J.L."/>
            <person name="Lee Y.-H."/>
            <person name="Lindquist E."/>
            <person name="Lilly W."/>
            <person name="Lucas S."/>
            <person name="Morin E."/>
            <person name="Murat C."/>
            <person name="Oguiza J.A."/>
            <person name="Park J."/>
            <person name="Pisabarro A.G."/>
            <person name="Riley R."/>
            <person name="Rosling A."/>
            <person name="Salamov A."/>
            <person name="Schmidt O."/>
            <person name="Schmutz J."/>
            <person name="Skrede I."/>
            <person name="Stenlid J."/>
            <person name="Wiebenga A."/>
            <person name="Xie X."/>
            <person name="Kues U."/>
            <person name="Hibbett D.S."/>
            <person name="Hoffmeister D."/>
            <person name="Hogberg N."/>
            <person name="Martin F."/>
            <person name="Grigoriev I.V."/>
            <person name="Watkinson S.C."/>
        </authorList>
    </citation>
    <scope>NUCLEOTIDE SEQUENCE</scope>
    <source>
        <strain evidence="3">S7.9</strain>
    </source>
</reference>
<evidence type="ECO:0000256" key="1">
    <source>
        <dbReference type="SAM" id="MobiDB-lite"/>
    </source>
</evidence>